<evidence type="ECO:0000256" key="6">
    <source>
        <dbReference type="ARBA" id="ARBA00023136"/>
    </source>
</evidence>
<feature type="transmembrane region" description="Helical" evidence="7">
    <location>
        <begin position="142"/>
        <end position="166"/>
    </location>
</feature>
<proteinExistence type="inferred from homology"/>
<dbReference type="InterPro" id="IPR004681">
    <property type="entry name" value="TRAP_DctM"/>
</dbReference>
<keyword evidence="10" id="KW-1185">Reference proteome</keyword>
<evidence type="ECO:0000259" key="8">
    <source>
        <dbReference type="Pfam" id="PF06808"/>
    </source>
</evidence>
<evidence type="ECO:0000313" key="9">
    <source>
        <dbReference type="EMBL" id="TCJ87444.1"/>
    </source>
</evidence>
<comment type="subunit">
    <text evidence="7">The complex comprises the extracytoplasmic solute receptor protein and the two transmembrane proteins.</text>
</comment>
<reference evidence="9 10" key="1">
    <citation type="submission" date="2019-03" db="EMBL/GenBank/DDBJ databases">
        <title>Genomic Encyclopedia of Type Strains, Phase IV (KMG-IV): sequencing the most valuable type-strain genomes for metagenomic binning, comparative biology and taxonomic classification.</title>
        <authorList>
            <person name="Goeker M."/>
        </authorList>
    </citation>
    <scope>NUCLEOTIDE SEQUENCE [LARGE SCALE GENOMIC DNA]</scope>
    <source>
        <strain evidence="9 10">DSM 24830</strain>
    </source>
</reference>
<dbReference type="OrthoDB" id="9796052at2"/>
<evidence type="ECO:0000256" key="5">
    <source>
        <dbReference type="ARBA" id="ARBA00022989"/>
    </source>
</evidence>
<dbReference type="AlphaFoldDB" id="A0A4R1F4F0"/>
<feature type="transmembrane region" description="Helical" evidence="7">
    <location>
        <begin position="287"/>
        <end position="306"/>
    </location>
</feature>
<evidence type="ECO:0000256" key="1">
    <source>
        <dbReference type="ARBA" id="ARBA00004429"/>
    </source>
</evidence>
<comment type="caution">
    <text evidence="9">The sequence shown here is derived from an EMBL/GenBank/DDBJ whole genome shotgun (WGS) entry which is preliminary data.</text>
</comment>
<feature type="domain" description="TRAP C4-dicarboxylate transport system permease DctM subunit" evidence="8">
    <location>
        <begin position="13"/>
        <end position="427"/>
    </location>
</feature>
<dbReference type="RefSeq" id="WP_131905718.1">
    <property type="nucleotide sequence ID" value="NZ_BAAAFU010000004.1"/>
</dbReference>
<keyword evidence="4 7" id="KW-0812">Transmembrane</keyword>
<sequence length="438" mass="47092">MEMTHLIIILGAVLLVSLLSGIWVAASLFLVGFVALMLNDNSNIGLVMATTTWGASATWTLAALPLFIWMGEILFRTKLSQDLFHGLAPWLNKVPGRLLHVNILGCTIFAAVSGSSAATAATIGKITIPELEKRGYPMKMMLGTLAGSGTLGFLIPPSIILIVYGVSAEVSISRLFIAGVLPGAMLVVLFMGYTMIWSMLNKDKFPEEDDEELTNMTFGQKLYATRRLFPVMGLILFVLGSIYAGFATATEAAALGVFGALILSLVTGNLSLQTFKESLLGATRTSCMITFIIAGAAFLSLAMGFTGIPRALAESISVMGLTPTQLIIVLTLFFMVLGFFLDGISMVVLTTSIVLPMVESSGINLLWFGIYVVLVVEMSQITPPVGFNLFVMQGLTKINILKIAAYALPFFFLLLTAIVLLTVFPGIATWLPQLMTQK</sequence>
<dbReference type="EMBL" id="SMFQ01000003">
    <property type="protein sequence ID" value="TCJ87444.1"/>
    <property type="molecule type" value="Genomic_DNA"/>
</dbReference>
<keyword evidence="7" id="KW-0813">Transport</keyword>
<evidence type="ECO:0000256" key="2">
    <source>
        <dbReference type="ARBA" id="ARBA00022475"/>
    </source>
</evidence>
<comment type="subcellular location">
    <subcellularLocation>
        <location evidence="1 7">Cell inner membrane</location>
        <topology evidence="1 7">Multi-pass membrane protein</topology>
    </subcellularLocation>
</comment>
<feature type="transmembrane region" description="Helical" evidence="7">
    <location>
        <begin position="252"/>
        <end position="275"/>
    </location>
</feature>
<evidence type="ECO:0000256" key="3">
    <source>
        <dbReference type="ARBA" id="ARBA00022519"/>
    </source>
</evidence>
<protein>
    <recommendedName>
        <fullName evidence="7">TRAP transporter large permease protein</fullName>
    </recommendedName>
</protein>
<comment type="similarity">
    <text evidence="7">Belongs to the TRAP transporter large permease family.</text>
</comment>
<feature type="transmembrane region" description="Helical" evidence="7">
    <location>
        <begin position="172"/>
        <end position="196"/>
    </location>
</feature>
<gene>
    <name evidence="9" type="ORF">EV695_1954</name>
</gene>
<name>A0A4R1F4F0_9GAMM</name>
<keyword evidence="2" id="KW-1003">Cell membrane</keyword>
<evidence type="ECO:0000256" key="7">
    <source>
        <dbReference type="RuleBase" id="RU369079"/>
    </source>
</evidence>
<organism evidence="9 10">
    <name type="scientific">Cocleimonas flava</name>
    <dbReference type="NCBI Taxonomy" id="634765"/>
    <lineage>
        <taxon>Bacteria</taxon>
        <taxon>Pseudomonadati</taxon>
        <taxon>Pseudomonadota</taxon>
        <taxon>Gammaproteobacteria</taxon>
        <taxon>Thiotrichales</taxon>
        <taxon>Thiotrichaceae</taxon>
        <taxon>Cocleimonas</taxon>
    </lineage>
</organism>
<evidence type="ECO:0000313" key="10">
    <source>
        <dbReference type="Proteomes" id="UP000294887"/>
    </source>
</evidence>
<dbReference type="InterPro" id="IPR010656">
    <property type="entry name" value="DctM"/>
</dbReference>
<dbReference type="PANTHER" id="PTHR33362:SF5">
    <property type="entry name" value="C4-DICARBOXYLATE TRAP TRANSPORTER LARGE PERMEASE PROTEIN DCTM"/>
    <property type="match status" value="1"/>
</dbReference>
<feature type="transmembrane region" description="Helical" evidence="7">
    <location>
        <begin position="326"/>
        <end position="358"/>
    </location>
</feature>
<dbReference type="PIRSF" id="PIRSF006066">
    <property type="entry name" value="HI0050"/>
    <property type="match status" value="1"/>
</dbReference>
<accession>A0A4R1F4F0</accession>
<feature type="transmembrane region" description="Helical" evidence="7">
    <location>
        <begin position="228"/>
        <end position="246"/>
    </location>
</feature>
<comment type="function">
    <text evidence="7">Part of the tripartite ATP-independent periplasmic (TRAP) transport system.</text>
</comment>
<feature type="transmembrane region" description="Helical" evidence="7">
    <location>
        <begin position="403"/>
        <end position="431"/>
    </location>
</feature>
<keyword evidence="3 7" id="KW-0997">Cell inner membrane</keyword>
<dbReference type="Proteomes" id="UP000294887">
    <property type="component" value="Unassembled WGS sequence"/>
</dbReference>
<dbReference type="PANTHER" id="PTHR33362">
    <property type="entry name" value="SIALIC ACID TRAP TRANSPORTER PERMEASE PROTEIN SIAT-RELATED"/>
    <property type="match status" value="1"/>
</dbReference>
<feature type="transmembrane region" description="Helical" evidence="7">
    <location>
        <begin position="6"/>
        <end position="38"/>
    </location>
</feature>
<evidence type="ECO:0000256" key="4">
    <source>
        <dbReference type="ARBA" id="ARBA00022692"/>
    </source>
</evidence>
<dbReference type="NCBIfam" id="TIGR00786">
    <property type="entry name" value="dctM"/>
    <property type="match status" value="1"/>
</dbReference>
<feature type="transmembrane region" description="Helical" evidence="7">
    <location>
        <begin position="365"/>
        <end position="383"/>
    </location>
</feature>
<feature type="transmembrane region" description="Helical" evidence="7">
    <location>
        <begin position="99"/>
        <end position="121"/>
    </location>
</feature>
<keyword evidence="5 7" id="KW-1133">Transmembrane helix</keyword>
<dbReference type="GO" id="GO:0005886">
    <property type="term" value="C:plasma membrane"/>
    <property type="evidence" value="ECO:0007669"/>
    <property type="project" value="UniProtKB-SubCell"/>
</dbReference>
<keyword evidence="6 7" id="KW-0472">Membrane</keyword>
<dbReference type="Pfam" id="PF06808">
    <property type="entry name" value="DctM"/>
    <property type="match status" value="1"/>
</dbReference>
<feature type="transmembrane region" description="Helical" evidence="7">
    <location>
        <begin position="45"/>
        <end position="70"/>
    </location>
</feature>
<dbReference type="GO" id="GO:0022857">
    <property type="term" value="F:transmembrane transporter activity"/>
    <property type="evidence" value="ECO:0007669"/>
    <property type="project" value="UniProtKB-UniRule"/>
</dbReference>